<keyword evidence="2 11" id="KW-0808">Transferase</keyword>
<evidence type="ECO:0000256" key="5">
    <source>
        <dbReference type="ARBA" id="ARBA00022723"/>
    </source>
</evidence>
<comment type="similarity">
    <text evidence="11">Belongs to the tRNA nucleotidyltransferase/poly(A) polymerase family.</text>
</comment>
<dbReference type="OrthoDB" id="9805698at2"/>
<evidence type="ECO:0000313" key="14">
    <source>
        <dbReference type="Proteomes" id="UP000198636"/>
    </source>
</evidence>
<evidence type="ECO:0000256" key="11">
    <source>
        <dbReference type="RuleBase" id="RU003953"/>
    </source>
</evidence>
<dbReference type="RefSeq" id="WP_091538980.1">
    <property type="nucleotide sequence ID" value="NZ_FMUS01000001.1"/>
</dbReference>
<keyword evidence="9" id="KW-0460">Magnesium</keyword>
<dbReference type="InterPro" id="IPR032828">
    <property type="entry name" value="PolyA_RNA-bd"/>
</dbReference>
<evidence type="ECO:0000259" key="12">
    <source>
        <dbReference type="SMART" id="SM00471"/>
    </source>
</evidence>
<evidence type="ECO:0000256" key="6">
    <source>
        <dbReference type="ARBA" id="ARBA00022741"/>
    </source>
</evidence>
<dbReference type="GO" id="GO:0003723">
    <property type="term" value="F:RNA binding"/>
    <property type="evidence" value="ECO:0007669"/>
    <property type="project" value="UniProtKB-KW"/>
</dbReference>
<keyword evidence="5" id="KW-0479">Metal-binding</keyword>
<feature type="domain" description="HD/PDEase" evidence="12">
    <location>
        <begin position="233"/>
        <end position="396"/>
    </location>
</feature>
<evidence type="ECO:0000256" key="3">
    <source>
        <dbReference type="ARBA" id="ARBA00022694"/>
    </source>
</evidence>
<name>A0A1G5ANP3_9FIRM</name>
<keyword evidence="10 11" id="KW-0694">RNA-binding</keyword>
<dbReference type="SMART" id="SM00471">
    <property type="entry name" value="HDc"/>
    <property type="match status" value="1"/>
</dbReference>
<dbReference type="EMBL" id="FMUS01000001">
    <property type="protein sequence ID" value="SCX79501.1"/>
    <property type="molecule type" value="Genomic_DNA"/>
</dbReference>
<dbReference type="CDD" id="cd05398">
    <property type="entry name" value="NT_ClassII-CCAase"/>
    <property type="match status" value="1"/>
</dbReference>
<keyword evidence="14" id="KW-1185">Reference proteome</keyword>
<evidence type="ECO:0000256" key="1">
    <source>
        <dbReference type="ARBA" id="ARBA00001946"/>
    </source>
</evidence>
<dbReference type="SUPFAM" id="SSF81301">
    <property type="entry name" value="Nucleotidyltransferase"/>
    <property type="match status" value="1"/>
</dbReference>
<organism evidence="13 14">
    <name type="scientific">Alkaliphilus peptidifermentans DSM 18978</name>
    <dbReference type="NCBI Taxonomy" id="1120976"/>
    <lineage>
        <taxon>Bacteria</taxon>
        <taxon>Bacillati</taxon>
        <taxon>Bacillota</taxon>
        <taxon>Clostridia</taxon>
        <taxon>Peptostreptococcales</taxon>
        <taxon>Natronincolaceae</taxon>
        <taxon>Alkaliphilus</taxon>
    </lineage>
</organism>
<dbReference type="AlphaFoldDB" id="A0A1G5ANP3"/>
<dbReference type="InterPro" id="IPR006675">
    <property type="entry name" value="HDIG_dom"/>
</dbReference>
<dbReference type="PANTHER" id="PTHR47545:SF1">
    <property type="entry name" value="MULTIFUNCTIONAL CCA PROTEIN"/>
    <property type="match status" value="1"/>
</dbReference>
<dbReference type="Pfam" id="PF01743">
    <property type="entry name" value="PolyA_pol"/>
    <property type="match status" value="1"/>
</dbReference>
<dbReference type="GO" id="GO:0008033">
    <property type="term" value="P:tRNA processing"/>
    <property type="evidence" value="ECO:0007669"/>
    <property type="project" value="UniProtKB-KW"/>
</dbReference>
<protein>
    <submittedName>
        <fullName evidence="13">Poly(A) polymerase</fullName>
    </submittedName>
</protein>
<gene>
    <name evidence="13" type="ORF">SAMN03080606_00226</name>
</gene>
<accession>A0A1G5ANP3</accession>
<keyword evidence="7" id="KW-0692">RNA repair</keyword>
<dbReference type="InterPro" id="IPR003607">
    <property type="entry name" value="HD/PDEase_dom"/>
</dbReference>
<dbReference type="GO" id="GO:0042245">
    <property type="term" value="P:RNA repair"/>
    <property type="evidence" value="ECO:0007669"/>
    <property type="project" value="UniProtKB-KW"/>
</dbReference>
<dbReference type="GO" id="GO:0016779">
    <property type="term" value="F:nucleotidyltransferase activity"/>
    <property type="evidence" value="ECO:0007669"/>
    <property type="project" value="UniProtKB-KW"/>
</dbReference>
<dbReference type="SUPFAM" id="SSF81891">
    <property type="entry name" value="Poly A polymerase C-terminal region-like"/>
    <property type="match status" value="1"/>
</dbReference>
<dbReference type="GO" id="GO:0005524">
    <property type="term" value="F:ATP binding"/>
    <property type="evidence" value="ECO:0007669"/>
    <property type="project" value="UniProtKB-KW"/>
</dbReference>
<evidence type="ECO:0000256" key="8">
    <source>
        <dbReference type="ARBA" id="ARBA00022840"/>
    </source>
</evidence>
<evidence type="ECO:0000256" key="10">
    <source>
        <dbReference type="ARBA" id="ARBA00022884"/>
    </source>
</evidence>
<dbReference type="InterPro" id="IPR002646">
    <property type="entry name" value="PolA_pol_head_dom"/>
</dbReference>
<evidence type="ECO:0000313" key="13">
    <source>
        <dbReference type="EMBL" id="SCX79501.1"/>
    </source>
</evidence>
<keyword evidence="8" id="KW-0067">ATP-binding</keyword>
<evidence type="ECO:0000256" key="4">
    <source>
        <dbReference type="ARBA" id="ARBA00022695"/>
    </source>
</evidence>
<dbReference type="Proteomes" id="UP000198636">
    <property type="component" value="Unassembled WGS sequence"/>
</dbReference>
<dbReference type="InterPro" id="IPR043519">
    <property type="entry name" value="NT_sf"/>
</dbReference>
<dbReference type="NCBIfam" id="TIGR00277">
    <property type="entry name" value="HDIG"/>
    <property type="match status" value="1"/>
</dbReference>
<keyword evidence="3" id="KW-0819">tRNA processing</keyword>
<dbReference type="Pfam" id="PF12627">
    <property type="entry name" value="PolyA_pol_RNAbd"/>
    <property type="match status" value="1"/>
</dbReference>
<dbReference type="CDD" id="cd00077">
    <property type="entry name" value="HDc"/>
    <property type="match status" value="1"/>
</dbReference>
<evidence type="ECO:0000256" key="7">
    <source>
        <dbReference type="ARBA" id="ARBA00022800"/>
    </source>
</evidence>
<dbReference type="Pfam" id="PF01966">
    <property type="entry name" value="HD"/>
    <property type="match status" value="1"/>
</dbReference>
<dbReference type="InterPro" id="IPR050124">
    <property type="entry name" value="tRNA_CCA-adding_enzyme"/>
</dbReference>
<dbReference type="STRING" id="1120976.SAMN03080606_00226"/>
<sequence length="477" mass="55106">MESIITSIINLAKSFDIVIYLVGGSIRDILLNKNNMDLDFVINQDPRAFTEKVASEIGGTFIQLNEIHKTCRIVMQSDYILDFSKMKGDKIEEDLYNRDFTINAMAYDIQNEWPLIVEKIIDPYNGKLDMKNRNIKHLHEGTFKDDPIRMLRAVRFMAQLEYDIDDTTKALIDVNASAIKAIAGERITNELFKILEVSKSYFYLSYMDKYLHLLNKIFPELEEMKEIGECKYHVVDSWTHSIYTVKVVESFIYAKGYFEDHIREAYEKHSAEVIAADRTRLQLIKLGALFHDVGKPSAKKIDANGRVRFRGHEITGAEIIKKYAEELRLSTKEKDILTKYVSLHMLPLVSYKNNDVSSKALYEMFNKMGRETLDILLIALADIIATRKLLNPHEEMAIFKVHIEYIANNYLTRYRTVEDISNIITGNDIIKSLQLQEGVIIGEIMEDIKKAIFFGKIAPTKEAAINYIKEIKNKQKI</sequence>
<comment type="cofactor">
    <cofactor evidence="1">
        <name>Mg(2+)</name>
        <dbReference type="ChEBI" id="CHEBI:18420"/>
    </cofactor>
</comment>
<dbReference type="Gene3D" id="1.10.246.80">
    <property type="match status" value="1"/>
</dbReference>
<keyword evidence="6" id="KW-0547">Nucleotide-binding</keyword>
<dbReference type="GO" id="GO:0046872">
    <property type="term" value="F:metal ion binding"/>
    <property type="evidence" value="ECO:0007669"/>
    <property type="project" value="UniProtKB-KW"/>
</dbReference>
<dbReference type="Gene3D" id="3.30.460.10">
    <property type="entry name" value="Beta Polymerase, domain 2"/>
    <property type="match status" value="1"/>
</dbReference>
<dbReference type="PANTHER" id="PTHR47545">
    <property type="entry name" value="MULTIFUNCTIONAL CCA PROTEIN"/>
    <property type="match status" value="1"/>
</dbReference>
<keyword evidence="4" id="KW-0548">Nucleotidyltransferase</keyword>
<reference evidence="13 14" key="1">
    <citation type="submission" date="2016-10" db="EMBL/GenBank/DDBJ databases">
        <authorList>
            <person name="de Groot N.N."/>
        </authorList>
    </citation>
    <scope>NUCLEOTIDE SEQUENCE [LARGE SCALE GENOMIC DNA]</scope>
    <source>
        <strain evidence="13 14">DSM 18978</strain>
    </source>
</reference>
<evidence type="ECO:0000256" key="9">
    <source>
        <dbReference type="ARBA" id="ARBA00022842"/>
    </source>
</evidence>
<evidence type="ECO:0000256" key="2">
    <source>
        <dbReference type="ARBA" id="ARBA00022679"/>
    </source>
</evidence>
<dbReference type="InterPro" id="IPR006674">
    <property type="entry name" value="HD_domain"/>
</dbReference>
<dbReference type="Gene3D" id="1.10.3090.10">
    <property type="entry name" value="cca-adding enzyme, domain 2"/>
    <property type="match status" value="1"/>
</dbReference>
<proteinExistence type="inferred from homology"/>